<dbReference type="InterPro" id="IPR000772">
    <property type="entry name" value="Ricin_B_lectin"/>
</dbReference>
<feature type="domain" description="Ricin B lectin" evidence="1">
    <location>
        <begin position="3"/>
        <end position="117"/>
    </location>
</feature>
<dbReference type="SMART" id="SM00458">
    <property type="entry name" value="RICIN"/>
    <property type="match status" value="1"/>
</dbReference>
<comment type="caution">
    <text evidence="2">The sequence shown here is derived from an EMBL/GenBank/DDBJ whole genome shotgun (WGS) entry which is preliminary data.</text>
</comment>
<evidence type="ECO:0000313" key="2">
    <source>
        <dbReference type="EMBL" id="KAK3607869.1"/>
    </source>
</evidence>
<dbReference type="SUPFAM" id="SSF50370">
    <property type="entry name" value="Ricin B-like lectins"/>
    <property type="match status" value="1"/>
</dbReference>
<evidence type="ECO:0000313" key="3">
    <source>
        <dbReference type="Proteomes" id="UP001195483"/>
    </source>
</evidence>
<dbReference type="PROSITE" id="PS50231">
    <property type="entry name" value="RICIN_B_LECTIN"/>
    <property type="match status" value="1"/>
</dbReference>
<dbReference type="Pfam" id="PF00652">
    <property type="entry name" value="Ricin_B_lectin"/>
    <property type="match status" value="1"/>
</dbReference>
<dbReference type="AlphaFoldDB" id="A0AAE0TCK1"/>
<gene>
    <name evidence="2" type="ORF">CHS0354_038299</name>
</gene>
<evidence type="ECO:0000259" key="1">
    <source>
        <dbReference type="SMART" id="SM00458"/>
    </source>
</evidence>
<dbReference type="EMBL" id="JAEAOA010002232">
    <property type="protein sequence ID" value="KAK3607869.1"/>
    <property type="molecule type" value="Genomic_DNA"/>
</dbReference>
<sequence>MSTHGVQNVHTNQCLDNYQNLLPHTLYVSPCHYKLATQGFSWMKNKQLRTSLLCVAVNNEGQLMLERCTTEPMDTWEHVKSGYLKHEKSGLCLDLDHKGPILKTCTQDAVTQSWEFNHYPID</sequence>
<dbReference type="Proteomes" id="UP001195483">
    <property type="component" value="Unassembled WGS sequence"/>
</dbReference>
<organism evidence="2 3">
    <name type="scientific">Potamilus streckersoni</name>
    <dbReference type="NCBI Taxonomy" id="2493646"/>
    <lineage>
        <taxon>Eukaryota</taxon>
        <taxon>Metazoa</taxon>
        <taxon>Spiralia</taxon>
        <taxon>Lophotrochozoa</taxon>
        <taxon>Mollusca</taxon>
        <taxon>Bivalvia</taxon>
        <taxon>Autobranchia</taxon>
        <taxon>Heteroconchia</taxon>
        <taxon>Palaeoheterodonta</taxon>
        <taxon>Unionida</taxon>
        <taxon>Unionoidea</taxon>
        <taxon>Unionidae</taxon>
        <taxon>Ambleminae</taxon>
        <taxon>Lampsilini</taxon>
        <taxon>Potamilus</taxon>
    </lineage>
</organism>
<name>A0AAE0TCK1_9BIVA</name>
<reference evidence="2" key="3">
    <citation type="submission" date="2023-05" db="EMBL/GenBank/DDBJ databases">
        <authorList>
            <person name="Smith C.H."/>
        </authorList>
    </citation>
    <scope>NUCLEOTIDE SEQUENCE</scope>
    <source>
        <strain evidence="2">CHS0354</strain>
        <tissue evidence="2">Mantle</tissue>
    </source>
</reference>
<accession>A0AAE0TCK1</accession>
<proteinExistence type="predicted"/>
<reference evidence="2" key="2">
    <citation type="journal article" date="2021" name="Genome Biol. Evol.">
        <title>Developing a high-quality reference genome for a parasitic bivalve with doubly uniparental inheritance (Bivalvia: Unionida).</title>
        <authorList>
            <person name="Smith C.H."/>
        </authorList>
    </citation>
    <scope>NUCLEOTIDE SEQUENCE</scope>
    <source>
        <strain evidence="2">CHS0354</strain>
        <tissue evidence="2">Mantle</tissue>
    </source>
</reference>
<dbReference type="InterPro" id="IPR035992">
    <property type="entry name" value="Ricin_B-like_lectins"/>
</dbReference>
<reference evidence="2" key="1">
    <citation type="journal article" date="2021" name="Genome Biol. Evol.">
        <title>A High-Quality Reference Genome for a Parasitic Bivalve with Doubly Uniparental Inheritance (Bivalvia: Unionida).</title>
        <authorList>
            <person name="Smith C.H."/>
        </authorList>
    </citation>
    <scope>NUCLEOTIDE SEQUENCE</scope>
    <source>
        <strain evidence="2">CHS0354</strain>
    </source>
</reference>
<keyword evidence="3" id="KW-1185">Reference proteome</keyword>
<protein>
    <recommendedName>
        <fullName evidence="1">Ricin B lectin domain-containing protein</fullName>
    </recommendedName>
</protein>
<dbReference type="Gene3D" id="2.80.10.50">
    <property type="match status" value="1"/>
</dbReference>